<dbReference type="GO" id="GO:0015035">
    <property type="term" value="F:protein-disulfide reductase activity"/>
    <property type="evidence" value="ECO:0007669"/>
    <property type="project" value="InterPro"/>
</dbReference>
<dbReference type="AlphaFoldDB" id="A0A7S2GMZ2"/>
<keyword evidence="12" id="KW-0472">Membrane</keyword>
<keyword evidence="9" id="KW-0274">FAD</keyword>
<evidence type="ECO:0000256" key="8">
    <source>
        <dbReference type="ARBA" id="ARBA00022824"/>
    </source>
</evidence>
<dbReference type="PANTHER" id="PTHR12613">
    <property type="entry name" value="ERO1-RELATED"/>
    <property type="match status" value="1"/>
</dbReference>
<evidence type="ECO:0000256" key="2">
    <source>
        <dbReference type="ARBA" id="ARBA00004367"/>
    </source>
</evidence>
<evidence type="ECO:0000256" key="10">
    <source>
        <dbReference type="ARBA" id="ARBA00022982"/>
    </source>
</evidence>
<evidence type="ECO:0000256" key="6">
    <source>
        <dbReference type="ARBA" id="ARBA00022630"/>
    </source>
</evidence>
<reference evidence="16" key="1">
    <citation type="submission" date="2021-01" db="EMBL/GenBank/DDBJ databases">
        <authorList>
            <person name="Corre E."/>
            <person name="Pelletier E."/>
            <person name="Niang G."/>
            <person name="Scheremetjew M."/>
            <person name="Finn R."/>
            <person name="Kale V."/>
            <person name="Holt S."/>
            <person name="Cochrane G."/>
            <person name="Meng A."/>
            <person name="Brown T."/>
            <person name="Cohen L."/>
        </authorList>
    </citation>
    <scope>NUCLEOTIDE SEQUENCE</scope>
    <source>
        <strain evidence="16">UTEX LB 985</strain>
    </source>
</reference>
<keyword evidence="5" id="KW-0813">Transport</keyword>
<evidence type="ECO:0000256" key="11">
    <source>
        <dbReference type="ARBA" id="ARBA00023002"/>
    </source>
</evidence>
<comment type="similarity">
    <text evidence="3">Belongs to the EROs family.</text>
</comment>
<dbReference type="SUPFAM" id="SSF110019">
    <property type="entry name" value="ERO1-like"/>
    <property type="match status" value="1"/>
</dbReference>
<evidence type="ECO:0000256" key="14">
    <source>
        <dbReference type="ARBA" id="ARBA00023180"/>
    </source>
</evidence>
<keyword evidence="6" id="KW-0285">Flavoprotein</keyword>
<name>A0A7S2GMZ2_9EUKA</name>
<dbReference type="GO" id="GO:0005789">
    <property type="term" value="C:endoplasmic reticulum membrane"/>
    <property type="evidence" value="ECO:0007669"/>
    <property type="project" value="UniProtKB-SubCell"/>
</dbReference>
<keyword evidence="15" id="KW-0676">Redox-active center</keyword>
<accession>A0A7S2GMZ2</accession>
<keyword evidence="7" id="KW-0732">Signal</keyword>
<dbReference type="EMBL" id="HBGU01035748">
    <property type="protein sequence ID" value="CAD9460977.1"/>
    <property type="molecule type" value="Transcribed_RNA"/>
</dbReference>
<evidence type="ECO:0000256" key="15">
    <source>
        <dbReference type="ARBA" id="ARBA00023284"/>
    </source>
</evidence>
<dbReference type="GO" id="GO:0016972">
    <property type="term" value="F:thiol oxidase activity"/>
    <property type="evidence" value="ECO:0007669"/>
    <property type="project" value="InterPro"/>
</dbReference>
<evidence type="ECO:0000256" key="7">
    <source>
        <dbReference type="ARBA" id="ARBA00022729"/>
    </source>
</evidence>
<dbReference type="GO" id="GO:0071949">
    <property type="term" value="F:FAD binding"/>
    <property type="evidence" value="ECO:0007669"/>
    <property type="project" value="InterPro"/>
</dbReference>
<evidence type="ECO:0000256" key="3">
    <source>
        <dbReference type="ARBA" id="ARBA00008277"/>
    </source>
</evidence>
<evidence type="ECO:0000256" key="13">
    <source>
        <dbReference type="ARBA" id="ARBA00023157"/>
    </source>
</evidence>
<comment type="cofactor">
    <cofactor evidence="1">
        <name>FAD</name>
        <dbReference type="ChEBI" id="CHEBI:57692"/>
    </cofactor>
</comment>
<dbReference type="GO" id="GO:0034975">
    <property type="term" value="P:protein folding in endoplasmic reticulum"/>
    <property type="evidence" value="ECO:0007669"/>
    <property type="project" value="InterPro"/>
</dbReference>
<protein>
    <submittedName>
        <fullName evidence="16">Uncharacterized protein</fullName>
    </submittedName>
</protein>
<gene>
    <name evidence="16" type="ORF">CBRE1094_LOCUS19615</name>
</gene>
<evidence type="ECO:0000256" key="12">
    <source>
        <dbReference type="ARBA" id="ARBA00023136"/>
    </source>
</evidence>
<sequence length="381" mass="42194">MAHLLVAAAALGWNAIGPSRRPPTRACCRMALAPLATDDVWLQDGVAAVRRENSAHVLPFLKDIRKKRFFRLFAADLLAGCAYMPTNEEPCELDACEVDSTDDVPDSLVTRDENESEFELDSWARWDQPSDFTEYYDLQEVPESNTGYDGSKVWGFIHSMISFQQKIDEPGNEWKRDFNRGVSGLHSAVSASIIEAMLQSGDEDGAMVEYRRRLRDEPDAIDNLYFAYMLSLCAVGEMRGRLESCNYVGEGADIVPTMKKLVASPLIAEDGVQAAAANLREHANSPTCDSWKMRLRTRDLLLAMNCVQCNLCRLHGKVTVLGFAATLQVLLGMSGRGEDECNRPPDPTSLHRVEVAALVTTCGKLSAACDVVQRFAEMDKS</sequence>
<keyword evidence="13" id="KW-1015">Disulfide bond</keyword>
<evidence type="ECO:0000256" key="5">
    <source>
        <dbReference type="ARBA" id="ARBA00022448"/>
    </source>
</evidence>
<comment type="subunit">
    <text evidence="4">May function both as a monomer and a homodimer.</text>
</comment>
<dbReference type="PANTHER" id="PTHR12613:SF0">
    <property type="entry name" value="ERO1-LIKE PROTEIN"/>
    <property type="match status" value="1"/>
</dbReference>
<dbReference type="Pfam" id="PF04137">
    <property type="entry name" value="ERO1"/>
    <property type="match status" value="1"/>
</dbReference>
<proteinExistence type="inferred from homology"/>
<evidence type="ECO:0000256" key="4">
    <source>
        <dbReference type="ARBA" id="ARBA00011802"/>
    </source>
</evidence>
<keyword evidence="8" id="KW-0256">Endoplasmic reticulum</keyword>
<evidence type="ECO:0000313" key="16">
    <source>
        <dbReference type="EMBL" id="CAD9460977.1"/>
    </source>
</evidence>
<dbReference type="InterPro" id="IPR037192">
    <property type="entry name" value="ERO1-like_sf"/>
</dbReference>
<evidence type="ECO:0000256" key="9">
    <source>
        <dbReference type="ARBA" id="ARBA00022827"/>
    </source>
</evidence>
<evidence type="ECO:0000256" key="1">
    <source>
        <dbReference type="ARBA" id="ARBA00001974"/>
    </source>
</evidence>
<comment type="subcellular location">
    <subcellularLocation>
        <location evidence="2">Endoplasmic reticulum membrane</location>
        <topology evidence="2">Peripheral membrane protein</topology>
        <orientation evidence="2">Lumenal side</orientation>
    </subcellularLocation>
</comment>
<dbReference type="InterPro" id="IPR007266">
    <property type="entry name" value="Ero1"/>
</dbReference>
<keyword evidence="10" id="KW-0249">Electron transport</keyword>
<keyword evidence="14" id="KW-0325">Glycoprotein</keyword>
<keyword evidence="11" id="KW-0560">Oxidoreductase</keyword>
<organism evidence="16">
    <name type="scientific">Haptolina brevifila</name>
    <dbReference type="NCBI Taxonomy" id="156173"/>
    <lineage>
        <taxon>Eukaryota</taxon>
        <taxon>Haptista</taxon>
        <taxon>Haptophyta</taxon>
        <taxon>Prymnesiophyceae</taxon>
        <taxon>Prymnesiales</taxon>
        <taxon>Prymnesiaceae</taxon>
        <taxon>Haptolina</taxon>
    </lineage>
</organism>